<evidence type="ECO:0000256" key="7">
    <source>
        <dbReference type="ARBA" id="ARBA00022989"/>
    </source>
</evidence>
<feature type="compositionally biased region" description="Polar residues" evidence="10">
    <location>
        <begin position="610"/>
        <end position="620"/>
    </location>
</feature>
<dbReference type="SUPFAM" id="SSF81383">
    <property type="entry name" value="F-box domain"/>
    <property type="match status" value="1"/>
</dbReference>
<dbReference type="SMART" id="SM00320">
    <property type="entry name" value="WD40"/>
    <property type="match status" value="7"/>
</dbReference>
<keyword evidence="13" id="KW-1185">Reference proteome</keyword>
<dbReference type="InterPro" id="IPR001810">
    <property type="entry name" value="F-box_dom"/>
</dbReference>
<dbReference type="Pfam" id="PF12937">
    <property type="entry name" value="F-box-like"/>
    <property type="match status" value="1"/>
</dbReference>
<feature type="repeat" description="WD" evidence="9">
    <location>
        <begin position="1527"/>
        <end position="1561"/>
    </location>
</feature>
<evidence type="ECO:0000313" key="13">
    <source>
        <dbReference type="Proteomes" id="UP000694845"/>
    </source>
</evidence>
<dbReference type="SMART" id="SM00256">
    <property type="entry name" value="FBOX"/>
    <property type="match status" value="1"/>
</dbReference>
<dbReference type="PANTHER" id="PTHR19849:SF1">
    <property type="entry name" value="F-BOX_WD REPEAT-CONTAINING PROTEIN 7"/>
    <property type="match status" value="1"/>
</dbReference>
<evidence type="ECO:0000256" key="5">
    <source>
        <dbReference type="ARBA" id="ARBA00022729"/>
    </source>
</evidence>
<keyword evidence="5" id="KW-0732">Signal</keyword>
<feature type="compositionally biased region" description="Basic and acidic residues" evidence="10">
    <location>
        <begin position="868"/>
        <end position="878"/>
    </location>
</feature>
<feature type="compositionally biased region" description="Polar residues" evidence="10">
    <location>
        <begin position="562"/>
        <end position="575"/>
    </location>
</feature>
<dbReference type="PROSITE" id="PS50181">
    <property type="entry name" value="FBOX"/>
    <property type="match status" value="1"/>
</dbReference>
<dbReference type="Pfam" id="PF00400">
    <property type="entry name" value="WD40"/>
    <property type="match status" value="7"/>
</dbReference>
<evidence type="ECO:0000256" key="9">
    <source>
        <dbReference type="PROSITE-ProRule" id="PRU00221"/>
    </source>
</evidence>
<evidence type="ECO:0000256" key="4">
    <source>
        <dbReference type="ARBA" id="ARBA00022692"/>
    </source>
</evidence>
<evidence type="ECO:0000256" key="10">
    <source>
        <dbReference type="SAM" id="MobiDB-lite"/>
    </source>
</evidence>
<feature type="transmembrane region" description="Helical" evidence="11">
    <location>
        <begin position="21"/>
        <end position="39"/>
    </location>
</feature>
<feature type="transmembrane region" description="Helical" evidence="11">
    <location>
        <begin position="157"/>
        <end position="178"/>
    </location>
</feature>
<dbReference type="GO" id="GO:0005634">
    <property type="term" value="C:nucleus"/>
    <property type="evidence" value="ECO:0007669"/>
    <property type="project" value="TreeGrafter"/>
</dbReference>
<dbReference type="Pfam" id="PF25987">
    <property type="entry name" value="PRRT3"/>
    <property type="match status" value="1"/>
</dbReference>
<evidence type="ECO:0000256" key="3">
    <source>
        <dbReference type="ARBA" id="ARBA00022574"/>
    </source>
</evidence>
<evidence type="ECO:0000259" key="12">
    <source>
        <dbReference type="PROSITE" id="PS50181"/>
    </source>
</evidence>
<dbReference type="RefSeq" id="XP_022096084.1">
    <property type="nucleotide sequence ID" value="XM_022240392.1"/>
</dbReference>
<dbReference type="InterPro" id="IPR001680">
    <property type="entry name" value="WD40_rpt"/>
</dbReference>
<evidence type="ECO:0000256" key="8">
    <source>
        <dbReference type="ARBA" id="ARBA00023136"/>
    </source>
</evidence>
<dbReference type="PROSITE" id="PS50294">
    <property type="entry name" value="WD_REPEATS_REGION"/>
    <property type="match status" value="7"/>
</dbReference>
<feature type="repeat" description="WD" evidence="9">
    <location>
        <begin position="1402"/>
        <end position="1441"/>
    </location>
</feature>
<keyword evidence="8 11" id="KW-0472">Membrane</keyword>
<dbReference type="KEGG" id="aplc:110982156"/>
<dbReference type="PANTHER" id="PTHR19849">
    <property type="entry name" value="PHOSPHOLIPASE A-2-ACTIVATING PROTEIN"/>
    <property type="match status" value="1"/>
</dbReference>
<dbReference type="GeneID" id="110982156"/>
<feature type="region of interest" description="Disordered" evidence="10">
    <location>
        <begin position="67"/>
        <end position="99"/>
    </location>
</feature>
<dbReference type="PROSITE" id="PS50082">
    <property type="entry name" value="WD_REPEATS_2"/>
    <property type="match status" value="7"/>
</dbReference>
<dbReference type="InterPro" id="IPR019775">
    <property type="entry name" value="WD40_repeat_CS"/>
</dbReference>
<feature type="repeat" description="WD" evidence="9">
    <location>
        <begin position="1362"/>
        <end position="1401"/>
    </location>
</feature>
<dbReference type="InterPro" id="IPR015943">
    <property type="entry name" value="WD40/YVTN_repeat-like_dom_sf"/>
</dbReference>
<feature type="region of interest" description="Disordered" evidence="10">
    <location>
        <begin position="731"/>
        <end position="758"/>
    </location>
</feature>
<feature type="region of interest" description="Disordered" evidence="10">
    <location>
        <begin position="671"/>
        <end position="690"/>
    </location>
</feature>
<name>A0A8B7YS25_ACAPL</name>
<feature type="transmembrane region" description="Helical" evidence="11">
    <location>
        <begin position="232"/>
        <end position="254"/>
    </location>
</feature>
<feature type="compositionally biased region" description="Polar residues" evidence="10">
    <location>
        <begin position="677"/>
        <end position="687"/>
    </location>
</feature>
<feature type="region of interest" description="Disordered" evidence="10">
    <location>
        <begin position="1080"/>
        <end position="1112"/>
    </location>
</feature>
<dbReference type="InterPro" id="IPR036047">
    <property type="entry name" value="F-box-like_dom_sf"/>
</dbReference>
<dbReference type="SUPFAM" id="SSF50978">
    <property type="entry name" value="WD40 repeat-like"/>
    <property type="match status" value="1"/>
</dbReference>
<dbReference type="PROSITE" id="PS00678">
    <property type="entry name" value="WD_REPEATS_1"/>
    <property type="match status" value="6"/>
</dbReference>
<keyword evidence="4 11" id="KW-0812">Transmembrane</keyword>
<feature type="transmembrane region" description="Helical" evidence="11">
    <location>
        <begin position="329"/>
        <end position="353"/>
    </location>
</feature>
<keyword evidence="3 9" id="KW-0853">WD repeat</keyword>
<dbReference type="Gene3D" id="2.130.10.10">
    <property type="entry name" value="YVTN repeat-like/Quinoprotein amine dehydrogenase"/>
    <property type="match status" value="2"/>
</dbReference>
<evidence type="ECO:0000256" key="1">
    <source>
        <dbReference type="ARBA" id="ARBA00004141"/>
    </source>
</evidence>
<feature type="repeat" description="WD" evidence="9">
    <location>
        <begin position="1487"/>
        <end position="1526"/>
    </location>
</feature>
<feature type="region of interest" description="Disordered" evidence="10">
    <location>
        <begin position="866"/>
        <end position="890"/>
    </location>
</feature>
<dbReference type="SUPFAM" id="SSF81321">
    <property type="entry name" value="Family A G protein-coupled receptor-like"/>
    <property type="match status" value="1"/>
</dbReference>
<feature type="transmembrane region" description="Helical" evidence="11">
    <location>
        <begin position="120"/>
        <end position="145"/>
    </location>
</feature>
<dbReference type="FunFam" id="2.130.10.10:FF:001203">
    <property type="entry name" value="F-box/WD repeat-containing protein 1A"/>
    <property type="match status" value="2"/>
</dbReference>
<dbReference type="PRINTS" id="PR00320">
    <property type="entry name" value="GPROTEINBRPT"/>
</dbReference>
<feature type="compositionally biased region" description="Acidic residues" evidence="10">
    <location>
        <begin position="73"/>
        <end position="97"/>
    </location>
</feature>
<dbReference type="InterPro" id="IPR020472">
    <property type="entry name" value="WD40_PAC1"/>
</dbReference>
<proteinExistence type="predicted"/>
<dbReference type="InterPro" id="IPR036322">
    <property type="entry name" value="WD40_repeat_dom_sf"/>
</dbReference>
<evidence type="ECO:0000256" key="11">
    <source>
        <dbReference type="SAM" id="Phobius"/>
    </source>
</evidence>
<dbReference type="InterPro" id="IPR059081">
    <property type="entry name" value="PRRT3-4"/>
</dbReference>
<comment type="subcellular location">
    <subcellularLocation>
        <location evidence="1">Membrane</location>
        <topology evidence="1">Multi-pass membrane protein</topology>
    </subcellularLocation>
</comment>
<dbReference type="CDD" id="cd00200">
    <property type="entry name" value="WD40"/>
    <property type="match status" value="1"/>
</dbReference>
<reference evidence="14" key="1">
    <citation type="submission" date="2025-08" db="UniProtKB">
        <authorList>
            <consortium name="RefSeq"/>
        </authorList>
    </citation>
    <scope>IDENTIFICATION</scope>
</reference>
<feature type="repeat" description="WD" evidence="9">
    <location>
        <begin position="1442"/>
        <end position="1481"/>
    </location>
</feature>
<feature type="repeat" description="WD" evidence="9">
    <location>
        <begin position="1274"/>
        <end position="1313"/>
    </location>
</feature>
<dbReference type="GO" id="GO:0005737">
    <property type="term" value="C:cytoplasm"/>
    <property type="evidence" value="ECO:0007669"/>
    <property type="project" value="TreeGrafter"/>
</dbReference>
<keyword evidence="6" id="KW-0677">Repeat</keyword>
<dbReference type="OrthoDB" id="19711at2759"/>
<keyword evidence="7 11" id="KW-1133">Transmembrane helix</keyword>
<feature type="domain" description="F-box" evidence="12">
    <location>
        <begin position="1177"/>
        <end position="1223"/>
    </location>
</feature>
<evidence type="ECO:0000313" key="14">
    <source>
        <dbReference type="RefSeq" id="XP_022096084.1"/>
    </source>
</evidence>
<evidence type="ECO:0000256" key="2">
    <source>
        <dbReference type="ARBA" id="ARBA00022553"/>
    </source>
</evidence>
<feature type="transmembrane region" description="Helical" evidence="11">
    <location>
        <begin position="260"/>
        <end position="282"/>
    </location>
</feature>
<organism evidence="13 14">
    <name type="scientific">Acanthaster planci</name>
    <name type="common">Crown-of-thorns starfish</name>
    <dbReference type="NCBI Taxonomy" id="133434"/>
    <lineage>
        <taxon>Eukaryota</taxon>
        <taxon>Metazoa</taxon>
        <taxon>Echinodermata</taxon>
        <taxon>Eleutherozoa</taxon>
        <taxon>Asterozoa</taxon>
        <taxon>Asteroidea</taxon>
        <taxon>Valvatacea</taxon>
        <taxon>Valvatida</taxon>
        <taxon>Acanthasteridae</taxon>
        <taxon>Acanthaster</taxon>
    </lineage>
</organism>
<feature type="region of interest" description="Disordered" evidence="10">
    <location>
        <begin position="802"/>
        <end position="825"/>
    </location>
</feature>
<keyword evidence="2" id="KW-0597">Phosphoprotein</keyword>
<feature type="transmembrane region" description="Helical" evidence="11">
    <location>
        <begin position="190"/>
        <end position="212"/>
    </location>
</feature>
<dbReference type="GO" id="GO:0010992">
    <property type="term" value="P:ubiquitin recycling"/>
    <property type="evidence" value="ECO:0007669"/>
    <property type="project" value="TreeGrafter"/>
</dbReference>
<feature type="region of interest" description="Disordered" evidence="10">
    <location>
        <begin position="562"/>
        <end position="583"/>
    </location>
</feature>
<dbReference type="GO" id="GO:0043130">
    <property type="term" value="F:ubiquitin binding"/>
    <property type="evidence" value="ECO:0007669"/>
    <property type="project" value="TreeGrafter"/>
</dbReference>
<dbReference type="FunFam" id="2.130.10.10:FF:000715">
    <property type="entry name" value="F-box protein MET30"/>
    <property type="match status" value="1"/>
</dbReference>
<evidence type="ECO:0000256" key="6">
    <source>
        <dbReference type="ARBA" id="ARBA00022737"/>
    </source>
</evidence>
<feature type="region of interest" description="Disordered" evidence="10">
    <location>
        <begin position="978"/>
        <end position="1021"/>
    </location>
</feature>
<protein>
    <submittedName>
        <fullName evidence="14">Uncharacterized protein LOC110982156</fullName>
    </submittedName>
</protein>
<accession>A0A8B7YS25</accession>
<feature type="region of interest" description="Disordered" evidence="10">
    <location>
        <begin position="599"/>
        <end position="647"/>
    </location>
</feature>
<sequence>MSGQFVLLLIKQREVMAPHHLYLAVVCVCLCWFHVQGTSSTQASVVPYNKMVSTTSPIIDRIIDGSVGKDSTAEPEPEPETEPEPEAEPSAEPEPTDIPELPPFAEPVPDWDEALPMYGIFWIIHIYILGSLFALLALYSFVSLIRLRSRRLLSRGYFVALNIMMLIMGLDRAIYLFVDAYNHKSIFPLPVAYMLLGMGFPCLSSAFSILFLALLHSTRTRLVSPKIQRAKVLASIIIFHFTVSIVVDVTVGLFTKAQVLLLLCQGVFLIWGLFLSISYLVIFRRLHKSSVRQFRELSRLSMSRRTSTLYGISPFVKKPRNNWGSAIKVTLFTSFFGVAIGLLQLYGILVVYGPLGEKVPEPWSWVWYQLAFRICELVMCILMSYVATQPFRYTVNGTEIPMCMCCTNICETIRGKKSHSLQEADSYRLVSGDASLPATDFGKGLEDGMLFDPQKPQHFHTSANLQLPVSNTFHQEPTQEPVKKSTFSNQVPEYEIVETNGTVADNNKKNLLKLEMANIPSSLNNSNKPASAPVSIEDNLWNDSTCSSPIIKTNRSFSDIKTYNHNKNNPHSCPSTPIRGQGDSAEIQLSGLNHSLSKLHNQSTDEEGPGQQTTDENSPLASRGKGVDLEAGERTGSGSSHDVPTETEPDIADATLVTEIAASLQIVGDQDMEGTRRGSSVSESTDLCSGMSGDVAHTQCKGIAMIDCRLRAICISLTHVPFHVEPEETQMDHADHPSYGGSSDSEGASARPPTKRAKSKAKVWEKVAWFTRRPRREPETDSVLTGEDGGAACLPLDVMDIDDVPSSSSSHSPNMSQPLSEYSSSSEGDIHVAAYGNTSKDAEDSQVVYQNCVRPSLVKAMFGKNQGRGRDRKLQSFKKEKKSTKRSTREFANDGDHFWTSKSIFDDKEINGIETKQPAATAEVEWDMKTLQCHCPACCSCRHSKSDVSFASWPRKRACPLQLSLRMAKAKLPMAVQLASAQAHSSPDQEVRDKKHHSHSACLPSSSEPLDKKRIQPPTDDLQPLESVPCCCNRTANHHNKSRSLPACVSLSSPSLHPHVTISQPSSPDHLTVCRKRDIRITKNHRPSSQGSKTASHEVPSRSRGGKAKPSSFNLGVEGAIFKHRMELIQLWFDEFSDQQKNTMIKRLVEQCDLPQMHMLSVTMAPILHQSCPHNCQDLLSWLPAQLSLRILSYLDPVSLCRCACVSRAWYELANEPTLWRNLCRLPKWALPKAEEEKQMINHISSYIHWKQAFAERYRLRRNWLKGLCSVRTFEGHTQGISCVQFDDTRIVSGSSDNTIKVWNIRTNSPWSVQTLVGHSGTVRCLHLQGSQLVSGSTDRTIKVWDLSMQNSWSSIACRVTMTGHEDTVRCLQVDDEKVVSGSYDKTLKVWDIRTGHCRHTLRGHTGAVLCLQFDTTKIVSGSADKTIKIWSLATGSCLRSLEGHRDAVTCLQFDASKIISGSLDRNLKFWELTTGLCTSTIDWAHSEGHTGVVRCLQADSWRVVSASDDRTLKVWNLETGERLVTLRHHTDGVTCLQFNNSKIVSGSYDKTVRLWDFSSV</sequence>
<gene>
    <name evidence="14" type="primary">LOC110982156</name>
</gene>
<dbReference type="Proteomes" id="UP000694845">
    <property type="component" value="Unplaced"/>
</dbReference>
<dbReference type="Gene3D" id="1.20.1280.50">
    <property type="match status" value="1"/>
</dbReference>
<feature type="repeat" description="WD" evidence="9">
    <location>
        <begin position="1316"/>
        <end position="1348"/>
    </location>
</feature>
<dbReference type="GO" id="GO:0043161">
    <property type="term" value="P:proteasome-mediated ubiquitin-dependent protein catabolic process"/>
    <property type="evidence" value="ECO:0007669"/>
    <property type="project" value="TreeGrafter"/>
</dbReference>
<feature type="compositionally biased region" description="Low complexity" evidence="10">
    <location>
        <begin position="805"/>
        <end position="825"/>
    </location>
</feature>